<dbReference type="AlphaFoldDB" id="A0A1B4G4L7"/>
<feature type="chain" id="PRO_5015334700" description="C-type lysozyme inhibitor domain-containing protein" evidence="5">
    <location>
        <begin position="24"/>
        <end position="128"/>
    </location>
</feature>
<evidence type="ECO:0000256" key="1">
    <source>
        <dbReference type="ARBA" id="ARBA00022729"/>
    </source>
</evidence>
<accession>A0A1B4G4L7</accession>
<dbReference type="RefSeq" id="WP_066484594.1">
    <property type="nucleotide sequence ID" value="NZ_CP013389.1"/>
</dbReference>
<evidence type="ECO:0000256" key="2">
    <source>
        <dbReference type="ARBA" id="ARBA00023136"/>
    </source>
</evidence>
<keyword evidence="2" id="KW-0472">Membrane</keyword>
<dbReference type="Gene3D" id="2.40.128.200">
    <property type="match status" value="1"/>
</dbReference>
<sequence length="128" mass="13952">MNRKTLAVLGVAGLCVAAGAAHAARLTIEEIDADARETVVYRCANEPKPVRVSYWRADNGQSFALVPVNGSRLLFVDTVSASGVRYQAGRYVWWTKGRDANLYDEIAGEKAPPVLGDCSEIQKKRKKG</sequence>
<dbReference type="InterPro" id="IPR036328">
    <property type="entry name" value="MliC_sf"/>
</dbReference>
<evidence type="ECO:0000256" key="3">
    <source>
        <dbReference type="ARBA" id="ARBA00023139"/>
    </source>
</evidence>
<evidence type="ECO:0000313" key="8">
    <source>
        <dbReference type="Proteomes" id="UP000067711"/>
    </source>
</evidence>
<dbReference type="InterPro" id="IPR018660">
    <property type="entry name" value="MliC"/>
</dbReference>
<name>A0A1B4G4L7_9BURK</name>
<dbReference type="Proteomes" id="UP000067711">
    <property type="component" value="Chromosome 1"/>
</dbReference>
<gene>
    <name evidence="7" type="ORF">WS71_27375</name>
</gene>
<evidence type="ECO:0000256" key="5">
    <source>
        <dbReference type="SAM" id="SignalP"/>
    </source>
</evidence>
<evidence type="ECO:0000256" key="4">
    <source>
        <dbReference type="ARBA" id="ARBA00023288"/>
    </source>
</evidence>
<proteinExistence type="predicted"/>
<dbReference type="SUPFAM" id="SSF141488">
    <property type="entry name" value="YdhA-like"/>
    <property type="match status" value="1"/>
</dbReference>
<keyword evidence="4" id="KW-0449">Lipoprotein</keyword>
<keyword evidence="1 5" id="KW-0732">Signal</keyword>
<dbReference type="EMBL" id="CP013389">
    <property type="protein sequence ID" value="AOJ10865.1"/>
    <property type="molecule type" value="Genomic_DNA"/>
</dbReference>
<feature type="signal peptide" evidence="5">
    <location>
        <begin position="1"/>
        <end position="23"/>
    </location>
</feature>
<reference evidence="7 8" key="1">
    <citation type="submission" date="2015-12" db="EMBL/GenBank/DDBJ databases">
        <title>Diversity of Burkholderia near neighbor genomes.</title>
        <authorList>
            <person name="Sahl J."/>
            <person name="Wagner D."/>
            <person name="Keim P."/>
        </authorList>
    </citation>
    <scope>NUCLEOTIDE SEQUENCE [LARGE SCALE GENOMIC DNA]</scope>
    <source>
        <strain evidence="7 8">BDU8</strain>
    </source>
</reference>
<organism evidence="7 8">
    <name type="scientific">Burkholderia mayonis</name>
    <dbReference type="NCBI Taxonomy" id="1385591"/>
    <lineage>
        <taxon>Bacteria</taxon>
        <taxon>Pseudomonadati</taxon>
        <taxon>Pseudomonadota</taxon>
        <taxon>Betaproteobacteria</taxon>
        <taxon>Burkholderiales</taxon>
        <taxon>Burkholderiaceae</taxon>
        <taxon>Burkholderia</taxon>
        <taxon>pseudomallei group</taxon>
    </lineage>
</organism>
<keyword evidence="3" id="KW-0564">Palmitate</keyword>
<dbReference type="Pfam" id="PF09864">
    <property type="entry name" value="MliC"/>
    <property type="match status" value="1"/>
</dbReference>
<evidence type="ECO:0000259" key="6">
    <source>
        <dbReference type="Pfam" id="PF09864"/>
    </source>
</evidence>
<feature type="domain" description="C-type lysozyme inhibitor" evidence="6">
    <location>
        <begin position="41"/>
        <end position="106"/>
    </location>
</feature>
<evidence type="ECO:0000313" key="7">
    <source>
        <dbReference type="EMBL" id="AOJ10865.1"/>
    </source>
</evidence>
<protein>
    <recommendedName>
        <fullName evidence="6">C-type lysozyme inhibitor domain-containing protein</fullName>
    </recommendedName>
</protein>